<evidence type="ECO:0000313" key="1">
    <source>
        <dbReference type="EMBL" id="HGK28947.1"/>
    </source>
</evidence>
<comment type="caution">
    <text evidence="1">The sequence shown here is derived from an EMBL/GenBank/DDBJ whole genome shotgun (WGS) entry which is preliminary data.</text>
</comment>
<dbReference type="PIRSF" id="PIRSF033563">
    <property type="entry name" value="UCP033563"/>
    <property type="match status" value="1"/>
</dbReference>
<reference evidence="1" key="1">
    <citation type="journal article" date="2020" name="mSystems">
        <title>Genome- and Community-Level Interaction Insights into Carbon Utilization and Element Cycling Functions of Hydrothermarchaeota in Hydrothermal Sediment.</title>
        <authorList>
            <person name="Zhou Z."/>
            <person name="Liu Y."/>
            <person name="Xu W."/>
            <person name="Pan J."/>
            <person name="Luo Z.H."/>
            <person name="Li M."/>
        </authorList>
    </citation>
    <scope>NUCLEOTIDE SEQUENCE [LARGE SCALE GENOMIC DNA]</scope>
    <source>
        <strain evidence="1">SpSt-488</strain>
    </source>
</reference>
<dbReference type="InterPro" id="IPR008323">
    <property type="entry name" value="UCP033563"/>
</dbReference>
<dbReference type="Pfam" id="PF06245">
    <property type="entry name" value="DUF1015"/>
    <property type="match status" value="1"/>
</dbReference>
<proteinExistence type="predicted"/>
<dbReference type="PANTHER" id="PTHR36454:SF1">
    <property type="entry name" value="DUF1015 DOMAIN-CONTAINING PROTEIN"/>
    <property type="match status" value="1"/>
</dbReference>
<name>A0A7C4CD91_UNCW3</name>
<protein>
    <submittedName>
        <fullName evidence="1">DUF1015 domain-containing protein</fullName>
    </submittedName>
</protein>
<sequence>MADVRPFSGIRYNPDKVKDLSRVVTQPYDKITTEMQARYLQTDPFNFVRLILPKADTRPDAPDSPTDPYTASARTLEEWLDSGVLMRDPAPAIYVLEEEFETDGSKRTRRGFVAAVRVDEFDKGTVLPHEFTLSKPKADRLNLLRATRADYEQIFMLYSDPEREIETLLRPEGAPLMAATDEYGVTHRMWAIADPRRLRRVSELMAGKVLLIADGHHRYETALTYRQEMERAGTVHADAALRFKTAAFVNIADLGLLILPTHRLLFGLPGFTPDVLKQQLAEYFTVTAVTPDKAQDELTRNKNGHAFIAYAGKDACFLVRLKDKLALDRFVAQDRSADYRELDVVVLHAVIIEGLLGIARDRIEDHVRYERYWNKTLERVDSAENQVAFLMNPTRPEQVQALAAKGERMPQKSTDFYPKLISGMVFMDVAHNQNLSSA</sequence>
<dbReference type="AlphaFoldDB" id="A0A7C4CD91"/>
<dbReference type="PANTHER" id="PTHR36454">
    <property type="entry name" value="LMO2823 PROTEIN"/>
    <property type="match status" value="1"/>
</dbReference>
<accession>A0A7C4CD91</accession>
<gene>
    <name evidence="1" type="ORF">ENS41_08410</name>
</gene>
<organism evidence="1">
    <name type="scientific">candidate division WOR-3 bacterium</name>
    <dbReference type="NCBI Taxonomy" id="2052148"/>
    <lineage>
        <taxon>Bacteria</taxon>
        <taxon>Bacteria division WOR-3</taxon>
    </lineage>
</organism>
<dbReference type="EMBL" id="DSUT01000180">
    <property type="protein sequence ID" value="HGK28947.1"/>
    <property type="molecule type" value="Genomic_DNA"/>
</dbReference>